<gene>
    <name evidence="1" type="ORF">RPERSI_LOCUS35867</name>
</gene>
<name>A0ACA9SXJ3_9GLOM</name>
<protein>
    <submittedName>
        <fullName evidence="1">24141_t:CDS:1</fullName>
    </submittedName>
</protein>
<dbReference type="EMBL" id="CAJVQC010168395">
    <property type="protein sequence ID" value="CAG8849976.1"/>
    <property type="molecule type" value="Genomic_DNA"/>
</dbReference>
<evidence type="ECO:0000313" key="2">
    <source>
        <dbReference type="Proteomes" id="UP000789920"/>
    </source>
</evidence>
<keyword evidence="2" id="KW-1185">Reference proteome</keyword>
<feature type="non-terminal residue" evidence="1">
    <location>
        <position position="1"/>
    </location>
</feature>
<evidence type="ECO:0000313" key="1">
    <source>
        <dbReference type="EMBL" id="CAG8849976.1"/>
    </source>
</evidence>
<sequence length="95" mass="10931">IRHANSRYEDVKETQPLNVKETRKLLKNKDGEELKSKFAGKVRIGDKEVSFEGLAMLLETMNPRETDQIPVSFNKSSFDISEEDKRSFEGLLDDI</sequence>
<organism evidence="1 2">
    <name type="scientific">Racocetra persica</name>
    <dbReference type="NCBI Taxonomy" id="160502"/>
    <lineage>
        <taxon>Eukaryota</taxon>
        <taxon>Fungi</taxon>
        <taxon>Fungi incertae sedis</taxon>
        <taxon>Mucoromycota</taxon>
        <taxon>Glomeromycotina</taxon>
        <taxon>Glomeromycetes</taxon>
        <taxon>Diversisporales</taxon>
        <taxon>Gigasporaceae</taxon>
        <taxon>Racocetra</taxon>
    </lineage>
</organism>
<dbReference type="Proteomes" id="UP000789920">
    <property type="component" value="Unassembled WGS sequence"/>
</dbReference>
<reference evidence="1" key="1">
    <citation type="submission" date="2021-06" db="EMBL/GenBank/DDBJ databases">
        <authorList>
            <person name="Kallberg Y."/>
            <person name="Tangrot J."/>
            <person name="Rosling A."/>
        </authorList>
    </citation>
    <scope>NUCLEOTIDE SEQUENCE</scope>
    <source>
        <strain evidence="1">MA461A</strain>
    </source>
</reference>
<accession>A0ACA9SXJ3</accession>
<comment type="caution">
    <text evidence="1">The sequence shown here is derived from an EMBL/GenBank/DDBJ whole genome shotgun (WGS) entry which is preliminary data.</text>
</comment>
<feature type="non-terminal residue" evidence="1">
    <location>
        <position position="95"/>
    </location>
</feature>
<proteinExistence type="predicted"/>